<dbReference type="PANTHER" id="PTHR14773:SF0">
    <property type="entry name" value="WD REPEAT-CONTAINING PROTEIN 76"/>
    <property type="match status" value="1"/>
</dbReference>
<evidence type="ECO:0000256" key="5">
    <source>
        <dbReference type="ARBA" id="ARBA00022737"/>
    </source>
</evidence>
<keyword evidence="6 9" id="KW-0227">DNA damage</keyword>
<dbReference type="GO" id="GO:2000001">
    <property type="term" value="P:regulation of DNA damage checkpoint"/>
    <property type="evidence" value="ECO:0007669"/>
    <property type="project" value="TreeGrafter"/>
</dbReference>
<accession>A0AAN7T2H7</accession>
<keyword evidence="4 8" id="KW-0853">WD repeat</keyword>
<dbReference type="InterPro" id="IPR050853">
    <property type="entry name" value="WD_repeat_DNA-damage-binding"/>
</dbReference>
<evidence type="ECO:0000256" key="9">
    <source>
        <dbReference type="RuleBase" id="RU365004"/>
    </source>
</evidence>
<feature type="repeat" description="WD" evidence="8">
    <location>
        <begin position="355"/>
        <end position="371"/>
    </location>
</feature>
<evidence type="ECO:0000256" key="3">
    <source>
        <dbReference type="ARBA" id="ARBA00021132"/>
    </source>
</evidence>
<evidence type="ECO:0000256" key="1">
    <source>
        <dbReference type="ARBA" id="ARBA00002653"/>
    </source>
</evidence>
<feature type="region of interest" description="Disordered" evidence="10">
    <location>
        <begin position="40"/>
        <end position="106"/>
    </location>
</feature>
<sequence>MPPKRAAPEEPSDFEKQRLANIAERDKLLAELAVKKNAAQAGLYAKPAKRPASSKSKSTPAKRIKKEEIAPRRISSRLAGIQADSEVQREKEEKMYEEQKERDIERRKRRTDDLKLGDITVNGGISGFFGSDSLLRPVARPNERTFGDEEIKETTDKELKFLREKMSGLEIWDAWEPTRIKITPERIYSASFHPTEEKPIVFMGDKLGHLGIVDGSQKPEVSAVKHEDDDEDEEDDYPDPIITTIKPHTRTISSMHTHSSNPGTLFTGSYDSSIRSIDLQKQVAVEVYGPKDKLEDSPVSGIDMSATDPNTIYFTTLQGSFGLHDYRTSSSDTVMYELSDKKIGGFTLNPLAPHYLATASLDRTMKLWDLRKITKNLPTLVGEHESRLSVSHAAFNTAGQVATSSYDDTIKIHSFGVTPAPTTTTPSSRKLKIKRSTEKLESMQTWKLGHTLPHEVMEPEVTISHNNQTGRWVTILRPQWQRHPQDGIQKFVIGNMNRFVDVYSATGEQLAQLGGEGITAVPAVAVFHPTKDYIAAGTASGKLCLWM</sequence>
<dbReference type="SMART" id="SM00320">
    <property type="entry name" value="WD40"/>
    <property type="match status" value="4"/>
</dbReference>
<organism evidence="11 12">
    <name type="scientific">Lithohypha guttulata</name>
    <dbReference type="NCBI Taxonomy" id="1690604"/>
    <lineage>
        <taxon>Eukaryota</taxon>
        <taxon>Fungi</taxon>
        <taxon>Dikarya</taxon>
        <taxon>Ascomycota</taxon>
        <taxon>Pezizomycotina</taxon>
        <taxon>Eurotiomycetes</taxon>
        <taxon>Chaetothyriomycetidae</taxon>
        <taxon>Chaetothyriales</taxon>
        <taxon>Trichomeriaceae</taxon>
        <taxon>Lithohypha</taxon>
    </lineage>
</organism>
<reference evidence="11 12" key="1">
    <citation type="submission" date="2023-08" db="EMBL/GenBank/DDBJ databases">
        <title>Black Yeasts Isolated from many extreme environments.</title>
        <authorList>
            <person name="Coleine C."/>
            <person name="Stajich J.E."/>
            <person name="Selbmann L."/>
        </authorList>
    </citation>
    <scope>NUCLEOTIDE SEQUENCE [LARGE SCALE GENOMIC DNA]</scope>
    <source>
        <strain evidence="11 12">CCFEE 5910</strain>
    </source>
</reference>
<comment type="caution">
    <text evidence="11">The sequence shown here is derived from an EMBL/GenBank/DDBJ whole genome shotgun (WGS) entry which is preliminary data.</text>
</comment>
<dbReference type="EMBL" id="JAVRRJ010000002">
    <property type="protein sequence ID" value="KAK5088160.1"/>
    <property type="molecule type" value="Genomic_DNA"/>
</dbReference>
<dbReference type="SUPFAM" id="SSF50978">
    <property type="entry name" value="WD40 repeat-like"/>
    <property type="match status" value="1"/>
</dbReference>
<gene>
    <name evidence="11" type="ORF">LTR05_002377</name>
</gene>
<evidence type="ECO:0000256" key="8">
    <source>
        <dbReference type="PROSITE-ProRule" id="PRU00221"/>
    </source>
</evidence>
<feature type="compositionally biased region" description="Acidic residues" evidence="10">
    <location>
        <begin position="228"/>
        <end position="238"/>
    </location>
</feature>
<dbReference type="PROSITE" id="PS50082">
    <property type="entry name" value="WD_REPEATS_2"/>
    <property type="match status" value="1"/>
</dbReference>
<evidence type="ECO:0000313" key="12">
    <source>
        <dbReference type="Proteomes" id="UP001309876"/>
    </source>
</evidence>
<evidence type="ECO:0000256" key="6">
    <source>
        <dbReference type="ARBA" id="ARBA00022763"/>
    </source>
</evidence>
<evidence type="ECO:0000256" key="10">
    <source>
        <dbReference type="SAM" id="MobiDB-lite"/>
    </source>
</evidence>
<comment type="similarity">
    <text evidence="2 9">Belongs to the WD repeat DDB2/WDR76 family.</text>
</comment>
<feature type="compositionally biased region" description="Basic and acidic residues" evidence="10">
    <location>
        <begin position="86"/>
        <end position="106"/>
    </location>
</feature>
<evidence type="ECO:0000256" key="7">
    <source>
        <dbReference type="ARBA" id="ARBA00023125"/>
    </source>
</evidence>
<feature type="compositionally biased region" description="Low complexity" evidence="10">
    <location>
        <begin position="50"/>
        <end position="61"/>
    </location>
</feature>
<feature type="region of interest" description="Disordered" evidence="10">
    <location>
        <begin position="217"/>
        <end position="242"/>
    </location>
</feature>
<dbReference type="InterPro" id="IPR015943">
    <property type="entry name" value="WD40/YVTN_repeat-like_dom_sf"/>
</dbReference>
<dbReference type="Proteomes" id="UP001309876">
    <property type="component" value="Unassembled WGS sequence"/>
</dbReference>
<dbReference type="InterPro" id="IPR019775">
    <property type="entry name" value="WD40_repeat_CS"/>
</dbReference>
<evidence type="ECO:0000256" key="4">
    <source>
        <dbReference type="ARBA" id="ARBA00022574"/>
    </source>
</evidence>
<name>A0AAN7T2H7_9EURO</name>
<dbReference type="GO" id="GO:0003677">
    <property type="term" value="F:DNA binding"/>
    <property type="evidence" value="ECO:0007669"/>
    <property type="project" value="UniProtKB-UniRule"/>
</dbReference>
<evidence type="ECO:0000313" key="11">
    <source>
        <dbReference type="EMBL" id="KAK5088160.1"/>
    </source>
</evidence>
<dbReference type="InterPro" id="IPR036322">
    <property type="entry name" value="WD40_repeat_dom_sf"/>
</dbReference>
<dbReference type="AlphaFoldDB" id="A0AAN7T2H7"/>
<dbReference type="Gene3D" id="2.130.10.10">
    <property type="entry name" value="YVTN repeat-like/Quinoprotein amine dehydrogenase"/>
    <property type="match status" value="1"/>
</dbReference>
<dbReference type="GO" id="GO:0006974">
    <property type="term" value="P:DNA damage response"/>
    <property type="evidence" value="ECO:0007669"/>
    <property type="project" value="UniProtKB-KW"/>
</dbReference>
<dbReference type="PANTHER" id="PTHR14773">
    <property type="entry name" value="WD REPEAT-CONTAINING PROTEIN 76"/>
    <property type="match status" value="1"/>
</dbReference>
<protein>
    <recommendedName>
        <fullName evidence="3 9">DNA damage-binding protein CMR1</fullName>
    </recommendedName>
</protein>
<keyword evidence="12" id="KW-1185">Reference proteome</keyword>
<comment type="function">
    <text evidence="1 9">DNA-binding protein that binds to both single- and double-stranded DNA. Binds preferentially to UV-damaged DNA. May be involved in DNA-metabolic processes.</text>
</comment>
<dbReference type="PROSITE" id="PS00678">
    <property type="entry name" value="WD_REPEATS_1"/>
    <property type="match status" value="1"/>
</dbReference>
<keyword evidence="7 9" id="KW-0238">DNA-binding</keyword>
<dbReference type="GO" id="GO:0005634">
    <property type="term" value="C:nucleus"/>
    <property type="evidence" value="ECO:0007669"/>
    <property type="project" value="TreeGrafter"/>
</dbReference>
<proteinExistence type="inferred from homology"/>
<evidence type="ECO:0000256" key="2">
    <source>
        <dbReference type="ARBA" id="ARBA00005434"/>
    </source>
</evidence>
<keyword evidence="5" id="KW-0677">Repeat</keyword>
<dbReference type="InterPro" id="IPR001680">
    <property type="entry name" value="WD40_rpt"/>
</dbReference>
<dbReference type="Pfam" id="PF00400">
    <property type="entry name" value="WD40"/>
    <property type="match status" value="3"/>
</dbReference>